<evidence type="ECO:0000256" key="11">
    <source>
        <dbReference type="SAM" id="Phobius"/>
    </source>
</evidence>
<feature type="compositionally biased region" description="Low complexity" evidence="10">
    <location>
        <begin position="238"/>
        <end position="248"/>
    </location>
</feature>
<feature type="compositionally biased region" description="Basic and acidic residues" evidence="10">
    <location>
        <begin position="1376"/>
        <end position="1385"/>
    </location>
</feature>
<keyword evidence="8 11" id="KW-0472">Membrane</keyword>
<feature type="transmembrane region" description="Helical" evidence="11">
    <location>
        <begin position="505"/>
        <end position="525"/>
    </location>
</feature>
<feature type="compositionally biased region" description="Acidic residues" evidence="10">
    <location>
        <begin position="1386"/>
        <end position="1397"/>
    </location>
</feature>
<evidence type="ECO:0000313" key="14">
    <source>
        <dbReference type="Proteomes" id="UP000398389"/>
    </source>
</evidence>
<evidence type="ECO:0000256" key="1">
    <source>
        <dbReference type="ARBA" id="ARBA00004651"/>
    </source>
</evidence>
<gene>
    <name evidence="13" type="ORF">SAPINGB_P004967</name>
</gene>
<feature type="region of interest" description="Disordered" evidence="10">
    <location>
        <begin position="445"/>
        <end position="464"/>
    </location>
</feature>
<feature type="compositionally biased region" description="Acidic residues" evidence="10">
    <location>
        <begin position="314"/>
        <end position="326"/>
    </location>
</feature>
<evidence type="ECO:0000256" key="4">
    <source>
        <dbReference type="ARBA" id="ARBA00022676"/>
    </source>
</evidence>
<evidence type="ECO:0000256" key="3">
    <source>
        <dbReference type="ARBA" id="ARBA00022475"/>
    </source>
</evidence>
<dbReference type="GeneID" id="43583782"/>
<feature type="transmembrane region" description="Helical" evidence="11">
    <location>
        <begin position="1336"/>
        <end position="1359"/>
    </location>
</feature>
<dbReference type="EMBL" id="CABVLU010000004">
    <property type="protein sequence ID" value="VVT56323.1"/>
    <property type="molecule type" value="Genomic_DNA"/>
</dbReference>
<keyword evidence="14" id="KW-1185">Reference proteome</keyword>
<evidence type="ECO:0000313" key="13">
    <source>
        <dbReference type="EMBL" id="VVT56323.1"/>
    </source>
</evidence>
<feature type="compositionally biased region" description="Acidic residues" evidence="10">
    <location>
        <begin position="865"/>
        <end position="886"/>
    </location>
</feature>
<feature type="compositionally biased region" description="Low complexity" evidence="10">
    <location>
        <begin position="32"/>
        <end position="46"/>
    </location>
</feature>
<evidence type="ECO:0000259" key="12">
    <source>
        <dbReference type="Pfam" id="PF22997"/>
    </source>
</evidence>
<feature type="compositionally biased region" description="Low complexity" evidence="10">
    <location>
        <begin position="213"/>
        <end position="228"/>
    </location>
</feature>
<feature type="compositionally biased region" description="Basic and acidic residues" evidence="10">
    <location>
        <begin position="327"/>
        <end position="341"/>
    </location>
</feature>
<dbReference type="PANTHER" id="PTHR22914">
    <property type="entry name" value="CHITIN SYNTHASE"/>
    <property type="match status" value="1"/>
</dbReference>
<feature type="region of interest" description="Disordered" evidence="10">
    <location>
        <begin position="213"/>
        <end position="261"/>
    </location>
</feature>
<comment type="subcellular location">
    <subcellularLocation>
        <location evidence="1">Cell membrane</location>
        <topology evidence="1">Multi-pass membrane protein</topology>
    </subcellularLocation>
</comment>
<keyword evidence="9" id="KW-0325">Glycoprotein</keyword>
<feature type="region of interest" description="Disordered" evidence="10">
    <location>
        <begin position="1"/>
        <end position="51"/>
    </location>
</feature>
<dbReference type="OrthoDB" id="370884at2759"/>
<feature type="transmembrane region" description="Helical" evidence="11">
    <location>
        <begin position="781"/>
        <end position="804"/>
    </location>
</feature>
<proteinExistence type="predicted"/>
<protein>
    <recommendedName>
        <fullName evidence="2">chitin synthase</fullName>
        <ecNumber evidence="2">2.4.1.16</ecNumber>
    </recommendedName>
</protein>
<keyword evidence="6 11" id="KW-0812">Transmembrane</keyword>
<dbReference type="InterPro" id="IPR054295">
    <property type="entry name" value="CHS4-like_dom"/>
</dbReference>
<reference evidence="13 14" key="1">
    <citation type="submission" date="2019-09" db="EMBL/GenBank/DDBJ databases">
        <authorList>
            <person name="Brejova B."/>
        </authorList>
    </citation>
    <scope>NUCLEOTIDE SEQUENCE [LARGE SCALE GENOMIC DNA]</scope>
</reference>
<feature type="region of interest" description="Disordered" evidence="10">
    <location>
        <begin position="176"/>
        <end position="199"/>
    </location>
</feature>
<feature type="transmembrane region" description="Helical" evidence="11">
    <location>
        <begin position="1310"/>
        <end position="1330"/>
    </location>
</feature>
<keyword evidence="4" id="KW-0328">Glycosyltransferase</keyword>
<feature type="region of interest" description="Disordered" evidence="10">
    <location>
        <begin position="308"/>
        <end position="400"/>
    </location>
</feature>
<evidence type="ECO:0000256" key="6">
    <source>
        <dbReference type="ARBA" id="ARBA00022692"/>
    </source>
</evidence>
<dbReference type="PANTHER" id="PTHR22914:SF16">
    <property type="entry name" value="CHITIN SYNTHASE 3"/>
    <property type="match status" value="1"/>
</dbReference>
<dbReference type="SUPFAM" id="SSF53448">
    <property type="entry name" value="Nucleotide-diphospho-sugar transferases"/>
    <property type="match status" value="1"/>
</dbReference>
<evidence type="ECO:0000256" key="2">
    <source>
        <dbReference type="ARBA" id="ARBA00012543"/>
    </source>
</evidence>
<dbReference type="GO" id="GO:0005886">
    <property type="term" value="C:plasma membrane"/>
    <property type="evidence" value="ECO:0007669"/>
    <property type="project" value="UniProtKB-SubCell"/>
</dbReference>
<accession>A0A5E8BXX6</accession>
<feature type="region of interest" description="Disordered" evidence="10">
    <location>
        <begin position="1375"/>
        <end position="1402"/>
    </location>
</feature>
<feature type="compositionally biased region" description="Polar residues" evidence="10">
    <location>
        <begin position="346"/>
        <end position="356"/>
    </location>
</feature>
<keyword evidence="3" id="KW-1003">Cell membrane</keyword>
<dbReference type="GO" id="GO:0006031">
    <property type="term" value="P:chitin biosynthetic process"/>
    <property type="evidence" value="ECO:0007669"/>
    <property type="project" value="TreeGrafter"/>
</dbReference>
<sequence length="1466" mass="166426">MSQQNHKFTRPRSKSLSTQPQLRKTLPKRTYQSHSQQSPSSSLSSIEKNKSSSYLDLAQVNPYAIHKHPVETDNYGTIKYPPKAFLSDLTSPHHFEASFISKEETTNNNNNNAQLSKKRKKNIPQKLSPTLSQTPSGSSLSPLPPPQTIDIPSPIAYDDKYPHVFFNHYRRHPSPLRRSRVSTLPENPDGSDESEENSHLQRQYLHNYNHNHNQQLQQQQQQQNSVSHLHSRPRSRSSSRPASVVSGRRSPRKLVRRERAQLGPGDAHYYYTQHTLESDSLAVQPSLTGIDPLAEYVTSADFRIMEQGPVISEGTEEDEEEEEEKLEVEKEKKKGNEKESSPESVYPNSIYKTPRTSPRLEDEEQMKDTEDEGKKGKEEKEKKTNKEELKEDSKPLKLVKSPKGITDGPFFKLFNNSKLSLKSSTTLSASKYAPALHQMFPQRHLYNRSRPPTPGAPSPRHSKDLRGPSVWQIYCNIITLFVPAISLRWCGMRSKPRQQAWREKIGLVSVIILLTTFVGFFTFAFNSAVCGQPVPRVHYKQVPNDSVVVHGALFNITKIEEKIVQQYPDPNDRPKALDIWEYAAGADASLLFQNVNGHCRGVIWSELKNHPVPMTQDMMFSYYYPCVLLNLNGSPRGNPLQHRLTHQRGGGRGTSWGHGPDGVSANAAFCHLAPGARDYLYTLEYKLDVYYEWSDLRNINNDLVVYLGDVIDLTRLQMLRAFTMDANILRLLEDSVKLRGKDISVMLSRSASSRAAGRCLVELAKIGVVDTDTLGCIASNLVLIISLTFIVSIVVVKFVFALYFEWFMSARLGANFASVPLTNAASGLRSIKSGVLSAAESLDRVVHKFTDSRNNSRIVLDTFEEEQMDEDEDGEEEEEKEEEINTEDSYSSLGLLSPSQMINTICLVTAYSEDEEGLRATLDSIATCSYPYTHKLVIVICDGLIIGSGNGRSTPEIAVSMIKDFLIPPRHVGVMPYIAVAQGAKRFNMAKVYAGHYDYDDTTVPVEHQVPIPIVCIVKCGDAWERETHGVKPGNRGKRDSQVMLMSFLQKVMFNERMTDLEHALYYNIWQLTRRDVMDYETVLMVDADTRICRDSVEYMVGCFVQDPMIMGLCGETQIANKTESWVTMIQVFEYFISHHLTKSFESVFGGVTCLPGCFSMYRIKAPKGPRGYWVPILANPDVVERYAINSVETLHEKNLLLLGEDRYLSTLMLKTFPNRKQMFVPQAKCETVAPSEFKVLLDQRRRWINSTVHNLMELIIVRDLCGVFCISMQFVVLIEFIGTLTLPASLLFSVFVMCRAVVERPVPVIPLILLALIVGIPGLLIVVTAHQWTYVLWMLIYLISLPIWNFILPLNAFWRFDDFSWGNTRVVQEQEVTKTKTKTEDENEDDKDDENDVIPKTPDARLSAGISMTSSDLNLHQKQQNIWFDESRIRLMKFHEWVLEQRRKKRAEGLGEYLVGVTSTV</sequence>
<dbReference type="Pfam" id="PF22997">
    <property type="entry name" value="CHS4"/>
    <property type="match status" value="1"/>
</dbReference>
<feature type="region of interest" description="Disordered" evidence="10">
    <location>
        <begin position="865"/>
        <end position="893"/>
    </location>
</feature>
<evidence type="ECO:0000256" key="10">
    <source>
        <dbReference type="SAM" id="MobiDB-lite"/>
    </source>
</evidence>
<feature type="compositionally biased region" description="Basic and acidic residues" evidence="10">
    <location>
        <begin position="366"/>
        <end position="395"/>
    </location>
</feature>
<dbReference type="Proteomes" id="UP000398389">
    <property type="component" value="Unassembled WGS sequence"/>
</dbReference>
<dbReference type="InterPro" id="IPR029044">
    <property type="entry name" value="Nucleotide-diphossugar_trans"/>
</dbReference>
<dbReference type="InterPro" id="IPR004835">
    <property type="entry name" value="Chitin_synth"/>
</dbReference>
<feature type="domain" description="Chitin synthase 4-like" evidence="12">
    <location>
        <begin position="689"/>
        <end position="767"/>
    </location>
</feature>
<feature type="transmembrane region" description="Helical" evidence="11">
    <location>
        <begin position="1285"/>
        <end position="1303"/>
    </location>
</feature>
<feature type="transmembrane region" description="Helical" evidence="11">
    <location>
        <begin position="471"/>
        <end position="490"/>
    </location>
</feature>
<name>A0A5E8BXX6_9ASCO</name>
<evidence type="ECO:0000256" key="8">
    <source>
        <dbReference type="ARBA" id="ARBA00023136"/>
    </source>
</evidence>
<dbReference type="RefSeq" id="XP_031855573.1">
    <property type="nucleotide sequence ID" value="XM_031999682.1"/>
</dbReference>
<dbReference type="CDD" id="cd04190">
    <property type="entry name" value="Chitin_synth_C"/>
    <property type="match status" value="1"/>
</dbReference>
<dbReference type="GO" id="GO:0004100">
    <property type="term" value="F:chitin synthase activity"/>
    <property type="evidence" value="ECO:0007669"/>
    <property type="project" value="UniProtKB-EC"/>
</dbReference>
<feature type="compositionally biased region" description="Low complexity" evidence="10">
    <location>
        <begin position="127"/>
        <end position="141"/>
    </location>
</feature>
<dbReference type="GO" id="GO:0030428">
    <property type="term" value="C:cell septum"/>
    <property type="evidence" value="ECO:0007669"/>
    <property type="project" value="TreeGrafter"/>
</dbReference>
<feature type="region of interest" description="Disordered" evidence="10">
    <location>
        <begin position="100"/>
        <end position="155"/>
    </location>
</feature>
<keyword evidence="5" id="KW-0808">Transferase</keyword>
<organism evidence="13 14">
    <name type="scientific">Magnusiomyces paraingens</name>
    <dbReference type="NCBI Taxonomy" id="2606893"/>
    <lineage>
        <taxon>Eukaryota</taxon>
        <taxon>Fungi</taxon>
        <taxon>Dikarya</taxon>
        <taxon>Ascomycota</taxon>
        <taxon>Saccharomycotina</taxon>
        <taxon>Dipodascomycetes</taxon>
        <taxon>Dipodascales</taxon>
        <taxon>Dipodascaceae</taxon>
        <taxon>Magnusiomyces</taxon>
    </lineage>
</organism>
<evidence type="ECO:0000256" key="9">
    <source>
        <dbReference type="ARBA" id="ARBA00023180"/>
    </source>
</evidence>
<evidence type="ECO:0000256" key="7">
    <source>
        <dbReference type="ARBA" id="ARBA00022989"/>
    </source>
</evidence>
<evidence type="ECO:0000256" key="5">
    <source>
        <dbReference type="ARBA" id="ARBA00022679"/>
    </source>
</evidence>
<keyword evidence="7 11" id="KW-1133">Transmembrane helix</keyword>
<dbReference type="EC" id="2.4.1.16" evidence="2"/>
<dbReference type="Pfam" id="PF03142">
    <property type="entry name" value="Chitin_synth_2"/>
    <property type="match status" value="1"/>
</dbReference>